<evidence type="ECO:0000256" key="3">
    <source>
        <dbReference type="ARBA" id="ARBA00023015"/>
    </source>
</evidence>
<dbReference type="FunFam" id="3.30.70.940:FF:000001">
    <property type="entry name" value="Transcription termination/antitermination protein NusG"/>
    <property type="match status" value="1"/>
</dbReference>
<dbReference type="InterPro" id="IPR001062">
    <property type="entry name" value="Transcrpt_antiterm_NusG"/>
</dbReference>
<dbReference type="OrthoDB" id="9809075at2"/>
<evidence type="ECO:0000256" key="1">
    <source>
        <dbReference type="ARBA" id="ARBA00022472"/>
    </source>
</evidence>
<dbReference type="PANTHER" id="PTHR30265">
    <property type="entry name" value="RHO-INTERACTING TRANSCRIPTION TERMINATION FACTOR NUSG"/>
    <property type="match status" value="1"/>
</dbReference>
<keyword evidence="11" id="KW-1185">Reference proteome</keyword>
<dbReference type="FunFam" id="2.30.30.30:FF:000002">
    <property type="entry name" value="Transcription termination/antitermination factor NusG"/>
    <property type="match status" value="1"/>
</dbReference>
<dbReference type="HAMAP" id="MF_00948">
    <property type="entry name" value="NusG"/>
    <property type="match status" value="1"/>
</dbReference>
<keyword evidence="4 5" id="KW-0804">Transcription</keyword>
<dbReference type="GO" id="GO:0031564">
    <property type="term" value="P:transcription antitermination"/>
    <property type="evidence" value="ECO:0007669"/>
    <property type="project" value="UniProtKB-UniRule"/>
</dbReference>
<comment type="similarity">
    <text evidence="5 7">Belongs to the NusG family.</text>
</comment>
<keyword evidence="3 5" id="KW-0805">Transcription regulation</keyword>
<dbReference type="PANTHER" id="PTHR30265:SF2">
    <property type="entry name" value="TRANSCRIPTION TERMINATION_ANTITERMINATION PROTEIN NUSG"/>
    <property type="match status" value="1"/>
</dbReference>
<dbReference type="InterPro" id="IPR036735">
    <property type="entry name" value="NGN_dom_sf"/>
</dbReference>
<dbReference type="Proteomes" id="UP000298677">
    <property type="component" value="Chromosome"/>
</dbReference>
<dbReference type="SUPFAM" id="SSF50104">
    <property type="entry name" value="Translation proteins SH3-like domain"/>
    <property type="match status" value="1"/>
</dbReference>
<name>A0A4D6XXH5_9GAMM</name>
<evidence type="ECO:0000313" key="10">
    <source>
        <dbReference type="EMBL" id="QCI19178.1"/>
    </source>
</evidence>
<reference evidence="10 11" key="1">
    <citation type="submission" date="2018-10" db="EMBL/GenBank/DDBJ databases">
        <title>Comparative functional genomics of the obligate endosymbiont Buchnera aphidicola.</title>
        <authorList>
            <person name="Chong R.A."/>
        </authorList>
    </citation>
    <scope>NUCLEOTIDE SEQUENCE [LARGE SCALE GENOMIC DNA]</scope>
    <source>
        <strain evidence="10 11">Aoe</strain>
    </source>
</reference>
<dbReference type="InterPro" id="IPR043425">
    <property type="entry name" value="NusG-like"/>
</dbReference>
<dbReference type="Pfam" id="PF00467">
    <property type="entry name" value="KOW"/>
    <property type="match status" value="1"/>
</dbReference>
<sequence>MDSKVKKRWYVLQAFSGFETKVVNSINEQIKLHSMENMFGKIMVPTEEVVEIRRGQKKKSEYKFFPGYVLIHMVMNNDSWHLIRSVPRVLGFIGGTTERPLPISDKEVDAIISRLEKIGNKPRPKTLFEPGETVRIKDGPFSDFNGVVEEIDYDKNRLTVSVSIFGRATPVELDFLQVEKN</sequence>
<dbReference type="Pfam" id="PF02357">
    <property type="entry name" value="NusG"/>
    <property type="match status" value="1"/>
</dbReference>
<dbReference type="GO" id="GO:0005829">
    <property type="term" value="C:cytosol"/>
    <property type="evidence" value="ECO:0007669"/>
    <property type="project" value="TreeGrafter"/>
</dbReference>
<dbReference type="NCBIfam" id="TIGR00922">
    <property type="entry name" value="nusG"/>
    <property type="match status" value="1"/>
</dbReference>
<dbReference type="SMART" id="SM00739">
    <property type="entry name" value="KOW"/>
    <property type="match status" value="1"/>
</dbReference>
<dbReference type="Gene3D" id="2.30.30.30">
    <property type="match status" value="1"/>
</dbReference>
<proteinExistence type="inferred from homology"/>
<dbReference type="InterPro" id="IPR015869">
    <property type="entry name" value="Transcrpt_antiterm_NusG_bac_CS"/>
</dbReference>
<evidence type="ECO:0000256" key="5">
    <source>
        <dbReference type="HAMAP-Rule" id="MF_00948"/>
    </source>
</evidence>
<evidence type="ECO:0000256" key="4">
    <source>
        <dbReference type="ARBA" id="ARBA00023163"/>
    </source>
</evidence>
<organism evidence="10 11">
    <name type="scientific">Buchnera aphidicola</name>
    <name type="common">Anoecia oenotherae</name>
    <dbReference type="NCBI Taxonomy" id="1241833"/>
    <lineage>
        <taxon>Bacteria</taxon>
        <taxon>Pseudomonadati</taxon>
        <taxon>Pseudomonadota</taxon>
        <taxon>Gammaproteobacteria</taxon>
        <taxon>Enterobacterales</taxon>
        <taxon>Erwiniaceae</taxon>
        <taxon>Buchnera</taxon>
    </lineage>
</organism>
<dbReference type="CDD" id="cd06091">
    <property type="entry name" value="KOW_NusG"/>
    <property type="match status" value="1"/>
</dbReference>
<comment type="subunit">
    <text evidence="5">Monomer. Interacts with the transcription termination factor Rho and with RNA polymerase.</text>
</comment>
<dbReference type="InterPro" id="IPR008991">
    <property type="entry name" value="Translation_prot_SH3-like_sf"/>
</dbReference>
<dbReference type="GO" id="GO:0006354">
    <property type="term" value="P:DNA-templated transcription elongation"/>
    <property type="evidence" value="ECO:0007669"/>
    <property type="project" value="UniProtKB-UniRule"/>
</dbReference>
<evidence type="ECO:0000259" key="8">
    <source>
        <dbReference type="SMART" id="SM00738"/>
    </source>
</evidence>
<dbReference type="InterPro" id="IPR006645">
    <property type="entry name" value="NGN-like_dom"/>
</dbReference>
<evidence type="ECO:0000256" key="7">
    <source>
        <dbReference type="RuleBase" id="RU000538"/>
    </source>
</evidence>
<dbReference type="PROSITE" id="PS01014">
    <property type="entry name" value="NUSG"/>
    <property type="match status" value="1"/>
</dbReference>
<protein>
    <recommendedName>
        <fullName evidence="5 6">Transcription termination/antitermination protein NusG</fullName>
    </recommendedName>
</protein>
<dbReference type="EMBL" id="CP033012">
    <property type="protein sequence ID" value="QCI19178.1"/>
    <property type="molecule type" value="Genomic_DNA"/>
</dbReference>
<dbReference type="RefSeq" id="WP_158341586.1">
    <property type="nucleotide sequence ID" value="NZ_CP033012.1"/>
</dbReference>
<dbReference type="GO" id="GO:0006353">
    <property type="term" value="P:DNA-templated transcription termination"/>
    <property type="evidence" value="ECO:0007669"/>
    <property type="project" value="UniProtKB-UniRule"/>
</dbReference>
<accession>A0A4D6XXH5</accession>
<dbReference type="InterPro" id="IPR014722">
    <property type="entry name" value="Rib_uL2_dom2"/>
</dbReference>
<dbReference type="AlphaFoldDB" id="A0A4D6XXH5"/>
<evidence type="ECO:0000313" key="11">
    <source>
        <dbReference type="Proteomes" id="UP000298677"/>
    </source>
</evidence>
<dbReference type="InterPro" id="IPR047050">
    <property type="entry name" value="NGN"/>
</dbReference>
<feature type="domain" description="NusG-like N-terminal" evidence="8">
    <location>
        <begin position="6"/>
        <end position="115"/>
    </location>
</feature>
<dbReference type="PRINTS" id="PR00338">
    <property type="entry name" value="NUSGTNSCPFCT"/>
</dbReference>
<feature type="domain" description="KOW" evidence="9">
    <location>
        <begin position="127"/>
        <end position="154"/>
    </location>
</feature>
<gene>
    <name evidence="5 10" type="primary">nusG</name>
    <name evidence="10" type="ORF">D9V65_00175</name>
</gene>
<evidence type="ECO:0000256" key="2">
    <source>
        <dbReference type="ARBA" id="ARBA00022814"/>
    </source>
</evidence>
<evidence type="ECO:0000259" key="9">
    <source>
        <dbReference type="SMART" id="SM00739"/>
    </source>
</evidence>
<dbReference type="CDD" id="cd09891">
    <property type="entry name" value="NGN_Bact_1"/>
    <property type="match status" value="1"/>
</dbReference>
<dbReference type="SUPFAM" id="SSF82679">
    <property type="entry name" value="N-utilization substance G protein NusG, N-terminal domain"/>
    <property type="match status" value="1"/>
</dbReference>
<comment type="function">
    <text evidence="5">Participates in transcription elongation, termination and antitermination. In the absence of Rho, increases the rate of transcription elongation by the RNA polymerase (RNAP), probably by partially suppressing pausing. In the presence of Rho, modulates most Rho-dependent termination events by interacting with the RNAP to render the complex more susceptible to the termination activity of Rho. May be required to overcome a kinetic limitation of Rho to function at certain terminators. Also involved in ribosomal RNA transcriptional antitermination.</text>
</comment>
<dbReference type="Gene3D" id="3.30.70.940">
    <property type="entry name" value="NusG, N-terminal domain"/>
    <property type="match status" value="1"/>
</dbReference>
<dbReference type="SMART" id="SM00738">
    <property type="entry name" value="NGN"/>
    <property type="match status" value="1"/>
</dbReference>
<dbReference type="GO" id="GO:0032784">
    <property type="term" value="P:regulation of DNA-templated transcription elongation"/>
    <property type="evidence" value="ECO:0007669"/>
    <property type="project" value="InterPro"/>
</dbReference>
<dbReference type="InterPro" id="IPR005824">
    <property type="entry name" value="KOW"/>
</dbReference>
<keyword evidence="2 5" id="KW-0889">Transcription antitermination</keyword>
<keyword evidence="1 5" id="KW-0806">Transcription termination</keyword>
<evidence type="ECO:0000256" key="6">
    <source>
        <dbReference type="NCBIfam" id="TIGR00922"/>
    </source>
</evidence>